<dbReference type="Gene3D" id="1.10.510.10">
    <property type="entry name" value="Transferase(Phosphotransferase) domain 1"/>
    <property type="match status" value="1"/>
</dbReference>
<dbReference type="GO" id="GO:0004674">
    <property type="term" value="F:protein serine/threonine kinase activity"/>
    <property type="evidence" value="ECO:0007669"/>
    <property type="project" value="UniProtKB-KW"/>
</dbReference>
<dbReference type="SMART" id="SM00220">
    <property type="entry name" value="S_TKc"/>
    <property type="match status" value="1"/>
</dbReference>
<proteinExistence type="inferred from homology"/>
<reference evidence="8" key="1">
    <citation type="journal article" date="2016" name="Nat. Genet.">
        <title>A high-quality carrot genome assembly provides new insights into carotenoid accumulation and asterid genome evolution.</title>
        <authorList>
            <person name="Iorizzo M."/>
            <person name="Ellison S."/>
            <person name="Senalik D."/>
            <person name="Zeng P."/>
            <person name="Satapoomin P."/>
            <person name="Huang J."/>
            <person name="Bowman M."/>
            <person name="Iovene M."/>
            <person name="Sanseverino W."/>
            <person name="Cavagnaro P."/>
            <person name="Yildiz M."/>
            <person name="Macko-Podgorni A."/>
            <person name="Moranska E."/>
            <person name="Grzebelus E."/>
            <person name="Grzebelus D."/>
            <person name="Ashrafi H."/>
            <person name="Zheng Z."/>
            <person name="Cheng S."/>
            <person name="Spooner D."/>
            <person name="Van Deynze A."/>
            <person name="Simon P."/>
        </authorList>
    </citation>
    <scope>NUCLEOTIDE SEQUENCE [LARGE SCALE GENOMIC DNA]</scope>
    <source>
        <tissue evidence="8">Leaf</tissue>
    </source>
</reference>
<evidence type="ECO:0000256" key="4">
    <source>
        <dbReference type="ARBA" id="ARBA00022840"/>
    </source>
</evidence>
<keyword evidence="3" id="KW-0418">Kinase</keyword>
<organism evidence="8">
    <name type="scientific">Daucus carota subsp. sativus</name>
    <name type="common">Carrot</name>
    <dbReference type="NCBI Taxonomy" id="79200"/>
    <lineage>
        <taxon>Eukaryota</taxon>
        <taxon>Viridiplantae</taxon>
        <taxon>Streptophyta</taxon>
        <taxon>Embryophyta</taxon>
        <taxon>Tracheophyta</taxon>
        <taxon>Spermatophyta</taxon>
        <taxon>Magnoliopsida</taxon>
        <taxon>eudicotyledons</taxon>
        <taxon>Gunneridae</taxon>
        <taxon>Pentapetalae</taxon>
        <taxon>asterids</taxon>
        <taxon>campanulids</taxon>
        <taxon>Apiales</taxon>
        <taxon>Apiaceae</taxon>
        <taxon>Apioideae</taxon>
        <taxon>Scandiceae</taxon>
        <taxon>Daucinae</taxon>
        <taxon>Daucus</taxon>
        <taxon>Daucus sect. Daucus</taxon>
    </lineage>
</organism>
<dbReference type="GO" id="GO:0007165">
    <property type="term" value="P:signal transduction"/>
    <property type="evidence" value="ECO:0007669"/>
    <property type="project" value="TreeGrafter"/>
</dbReference>
<gene>
    <name evidence="8" type="ORF">DCAR_029163</name>
</gene>
<dbReference type="Gramene" id="KZM81550">
    <property type="protein sequence ID" value="KZM81550"/>
    <property type="gene ID" value="DCAR_029163"/>
</dbReference>
<dbReference type="PANTHER" id="PTHR48011:SF5">
    <property type="entry name" value="PROTEIN KINASE DOMAIN-CONTAINING PROTEIN"/>
    <property type="match status" value="1"/>
</dbReference>
<keyword evidence="1" id="KW-0808">Transferase</keyword>
<evidence type="ECO:0000256" key="3">
    <source>
        <dbReference type="ARBA" id="ARBA00022777"/>
    </source>
</evidence>
<dbReference type="OrthoDB" id="275301at2759"/>
<dbReference type="InterPro" id="IPR017441">
    <property type="entry name" value="Protein_kinase_ATP_BS"/>
</dbReference>
<dbReference type="STRING" id="79200.A0A175YE28"/>
<evidence type="ECO:0000259" key="7">
    <source>
        <dbReference type="PROSITE" id="PS50011"/>
    </source>
</evidence>
<dbReference type="OMA" id="IEYMAGG"/>
<keyword evidence="2 5" id="KW-0547">Nucleotide-binding</keyword>
<dbReference type="PROSITE" id="PS00107">
    <property type="entry name" value="PROTEIN_KINASE_ATP"/>
    <property type="match status" value="1"/>
</dbReference>
<evidence type="ECO:0000256" key="5">
    <source>
        <dbReference type="PROSITE-ProRule" id="PRU10141"/>
    </source>
</evidence>
<evidence type="ECO:0000313" key="8">
    <source>
        <dbReference type="EMBL" id="KZM81550.1"/>
    </source>
</evidence>
<comment type="caution">
    <text evidence="8">The sequence shown here is derived from an EMBL/GenBank/DDBJ whole genome shotgun (WGS) entry which is preliminary data.</text>
</comment>
<evidence type="ECO:0000256" key="1">
    <source>
        <dbReference type="ARBA" id="ARBA00022679"/>
    </source>
</evidence>
<keyword evidence="4 5" id="KW-0067">ATP-binding</keyword>
<feature type="binding site" evidence="5">
    <location>
        <position position="45"/>
    </location>
    <ligand>
        <name>ATP</name>
        <dbReference type="ChEBI" id="CHEBI:30616"/>
    </ligand>
</feature>
<dbReference type="GO" id="GO:0005524">
    <property type="term" value="F:ATP binding"/>
    <property type="evidence" value="ECO:0007669"/>
    <property type="project" value="UniProtKB-UniRule"/>
</dbReference>
<name>A0A175YE28_DAUCS</name>
<dbReference type="CDD" id="cd06606">
    <property type="entry name" value="STKc_MAPKKK"/>
    <property type="match status" value="1"/>
</dbReference>
<keyword evidence="6" id="KW-0723">Serine/threonine-protein kinase</keyword>
<sequence>MKEAEDMFLCPKPGEWVKGKMVGWGSFGTVHLAMNKSTGGLFVVKSAESQAALDSLEHEANILENLSSPHIVKCIGRENFKGVNGDKKLNLFIEYMAGGSLADIADKFEGVLDERMVRLYTREILKGLVYLHNNGVVHCDLKCKNVLLSSSGNIKIADFGCAKRLNGSKINSSSVESLKSICGTPLWMAPEVLRKQEIDYTSDIWSLGCTVIEMATGKPPKWGDEILNPMSAMFKIACSNETPKFPKGFSKDGLDFLHKCFERDVKKRWTSQKLLQHPFVSSKLEQINAENVEVLSPSSVLDVGLYEVDEDDIVSQEPICKREINRRIPFTMRNSGERDYLSNRHSTNNLIASSGNWITVRIN</sequence>
<accession>A0A175YE28</accession>
<dbReference type="InterPro" id="IPR011009">
    <property type="entry name" value="Kinase-like_dom_sf"/>
</dbReference>
<feature type="domain" description="Protein kinase" evidence="7">
    <location>
        <begin position="16"/>
        <end position="280"/>
    </location>
</feature>
<dbReference type="PROSITE" id="PS00108">
    <property type="entry name" value="PROTEIN_KINASE_ST"/>
    <property type="match status" value="1"/>
</dbReference>
<dbReference type="KEGG" id="dcr:108201036"/>
<dbReference type="SUPFAM" id="SSF56112">
    <property type="entry name" value="Protein kinase-like (PK-like)"/>
    <property type="match status" value="1"/>
</dbReference>
<dbReference type="Pfam" id="PF00069">
    <property type="entry name" value="Pkinase"/>
    <property type="match status" value="1"/>
</dbReference>
<comment type="similarity">
    <text evidence="6">Belongs to the protein kinase superfamily.</text>
</comment>
<dbReference type="PROSITE" id="PS50011">
    <property type="entry name" value="PROTEIN_KINASE_DOM"/>
    <property type="match status" value="1"/>
</dbReference>
<dbReference type="AlphaFoldDB" id="A0A175YE28"/>
<evidence type="ECO:0000256" key="2">
    <source>
        <dbReference type="ARBA" id="ARBA00022741"/>
    </source>
</evidence>
<dbReference type="PANTHER" id="PTHR48011">
    <property type="entry name" value="CCR4-NOT TRANSCRIPTIONAL COMPLEX SUBUNIT CAF120-RELATED"/>
    <property type="match status" value="1"/>
</dbReference>
<dbReference type="InterPro" id="IPR052751">
    <property type="entry name" value="Plant_MAPKKK"/>
</dbReference>
<dbReference type="InterPro" id="IPR000719">
    <property type="entry name" value="Prot_kinase_dom"/>
</dbReference>
<protein>
    <recommendedName>
        <fullName evidence="7">Protein kinase domain-containing protein</fullName>
    </recommendedName>
</protein>
<evidence type="ECO:0000256" key="6">
    <source>
        <dbReference type="RuleBase" id="RU000304"/>
    </source>
</evidence>
<dbReference type="EMBL" id="LNRQ01000009">
    <property type="protein sequence ID" value="KZM81550.1"/>
    <property type="molecule type" value="Genomic_DNA"/>
</dbReference>
<dbReference type="InterPro" id="IPR008271">
    <property type="entry name" value="Ser/Thr_kinase_AS"/>
</dbReference>